<organism evidence="1 2">
    <name type="scientific">Adhaeribacter rhizoryzae</name>
    <dbReference type="NCBI Taxonomy" id="2607907"/>
    <lineage>
        <taxon>Bacteria</taxon>
        <taxon>Pseudomonadati</taxon>
        <taxon>Bacteroidota</taxon>
        <taxon>Cytophagia</taxon>
        <taxon>Cytophagales</taxon>
        <taxon>Hymenobacteraceae</taxon>
        <taxon>Adhaeribacter</taxon>
    </lineage>
</organism>
<comment type="caution">
    <text evidence="1">The sequence shown here is derived from an EMBL/GenBank/DDBJ whole genome shotgun (WGS) entry which is preliminary data.</text>
</comment>
<dbReference type="Pfam" id="PF22668">
    <property type="entry name" value="DUF7009"/>
    <property type="match status" value="1"/>
</dbReference>
<accession>A0A5M6DAL3</accession>
<name>A0A5M6DAL3_9BACT</name>
<dbReference type="Proteomes" id="UP000323426">
    <property type="component" value="Unassembled WGS sequence"/>
</dbReference>
<gene>
    <name evidence="1" type="ORF">F0145_16940</name>
</gene>
<protein>
    <submittedName>
        <fullName evidence="1">Uncharacterized protein</fullName>
    </submittedName>
</protein>
<dbReference type="RefSeq" id="WP_150090087.1">
    <property type="nucleotide sequence ID" value="NZ_VWSF01000014.1"/>
</dbReference>
<keyword evidence="2" id="KW-1185">Reference proteome</keyword>
<dbReference type="InterPro" id="IPR053825">
    <property type="entry name" value="DUF7009"/>
</dbReference>
<evidence type="ECO:0000313" key="1">
    <source>
        <dbReference type="EMBL" id="KAA5543332.1"/>
    </source>
</evidence>
<evidence type="ECO:0000313" key="2">
    <source>
        <dbReference type="Proteomes" id="UP000323426"/>
    </source>
</evidence>
<dbReference type="EMBL" id="VWSF01000014">
    <property type="protein sequence ID" value="KAA5543332.1"/>
    <property type="molecule type" value="Genomic_DNA"/>
</dbReference>
<reference evidence="1 2" key="1">
    <citation type="submission" date="2019-09" db="EMBL/GenBank/DDBJ databases">
        <title>Genome sequence and assembly of Adhaeribacter sp.</title>
        <authorList>
            <person name="Chhetri G."/>
        </authorList>
    </citation>
    <scope>NUCLEOTIDE SEQUENCE [LARGE SCALE GENOMIC DNA]</scope>
    <source>
        <strain evidence="1 2">DK36</strain>
    </source>
</reference>
<proteinExistence type="predicted"/>
<sequence>MKLRIQGNSLRVRVSETEVAKFREIGHLEESVVFGPTQKETLNYLLIKSYENTEVTASFSENNITISVPAAIAKDWANSEHNGFEVKLPNGTDKGLKILVEKDLDCIH</sequence>
<dbReference type="AlphaFoldDB" id="A0A5M6DAL3"/>